<dbReference type="GeneID" id="41979100"/>
<dbReference type="RefSeq" id="XP_031000179.1">
    <property type="nucleotide sequence ID" value="XM_031134406.1"/>
</dbReference>
<dbReference type="EMBL" id="SKBQ01000112">
    <property type="protein sequence ID" value="TPX18468.1"/>
    <property type="molecule type" value="Genomic_DNA"/>
</dbReference>
<accession>A0A507BNU9</accession>
<sequence>MPPTTRGSRTASPAPSAASSLNLSEGAVSALIATKILERKARFDAEASRDVTEKRLQQYSQELEVFRNEAGQHRDTLQTASKDLAARLEAVQSSLAKYQAQTDLELSQLDQRLDDEVARVEKQISSLSRNLNADHETLRSEIESFSGRLQQPTEDPSSTSLTALSDKLAGLSVRLDAESSRVHSLAEDVGCSRQSLEVVTADLTRAVAAAQANSTTALERLSQQLTDELAQLDKSVAAQEQKSASFTPEMCMFVAELFARKDDILSLLNRSETYPSPCPDILDVAEGAAIPLDTSSSTASDPGEGDKNCEGAIESPNTSPFPEASLQHDHRPTGAGKPQVSARFMAVGELLQKHNTSYRSDAPKSEVVFVWNFLRSITDIPWMRFIQKTLLEDHPDLVYRAKKAGRAAHDVSLRNGFTWAKLCESMAKIDMNNIPEHLR</sequence>
<organism evidence="3 4">
    <name type="scientific">Thyridium curvatum</name>
    <dbReference type="NCBI Taxonomy" id="1093900"/>
    <lineage>
        <taxon>Eukaryota</taxon>
        <taxon>Fungi</taxon>
        <taxon>Dikarya</taxon>
        <taxon>Ascomycota</taxon>
        <taxon>Pezizomycotina</taxon>
        <taxon>Sordariomycetes</taxon>
        <taxon>Sordariomycetidae</taxon>
        <taxon>Thyridiales</taxon>
        <taxon>Thyridiaceae</taxon>
        <taxon>Thyridium</taxon>
    </lineage>
</organism>
<protein>
    <submittedName>
        <fullName evidence="3">Uncharacterized protein</fullName>
    </submittedName>
</protein>
<dbReference type="InParanoid" id="A0A507BNU9"/>
<dbReference type="OrthoDB" id="2418081at2759"/>
<feature type="compositionally biased region" description="Low complexity" evidence="2">
    <location>
        <begin position="11"/>
        <end position="20"/>
    </location>
</feature>
<evidence type="ECO:0000256" key="2">
    <source>
        <dbReference type="SAM" id="MobiDB-lite"/>
    </source>
</evidence>
<keyword evidence="4" id="KW-1185">Reference proteome</keyword>
<reference evidence="3 4" key="1">
    <citation type="submission" date="2019-06" db="EMBL/GenBank/DDBJ databases">
        <title>Draft genome sequence of the filamentous fungus Phialemoniopsis curvata isolated from diesel fuel.</title>
        <authorList>
            <person name="Varaljay V.A."/>
            <person name="Lyon W.J."/>
            <person name="Crouch A.L."/>
            <person name="Drake C.E."/>
            <person name="Hollomon J.M."/>
            <person name="Nadeau L.J."/>
            <person name="Nunn H.S."/>
            <person name="Stevenson B.S."/>
            <person name="Bojanowski C.L."/>
            <person name="Crookes-Goodson W.J."/>
        </authorList>
    </citation>
    <scope>NUCLEOTIDE SEQUENCE [LARGE SCALE GENOMIC DNA]</scope>
    <source>
        <strain evidence="3 4">D216</strain>
    </source>
</reference>
<evidence type="ECO:0000313" key="3">
    <source>
        <dbReference type="EMBL" id="TPX18468.1"/>
    </source>
</evidence>
<feature type="compositionally biased region" description="Polar residues" evidence="2">
    <location>
        <begin position="1"/>
        <end position="10"/>
    </location>
</feature>
<keyword evidence="1" id="KW-0175">Coiled coil</keyword>
<evidence type="ECO:0000256" key="1">
    <source>
        <dbReference type="SAM" id="Coils"/>
    </source>
</evidence>
<evidence type="ECO:0000313" key="4">
    <source>
        <dbReference type="Proteomes" id="UP000319257"/>
    </source>
</evidence>
<comment type="caution">
    <text evidence="3">The sequence shown here is derived from an EMBL/GenBank/DDBJ whole genome shotgun (WGS) entry which is preliminary data.</text>
</comment>
<dbReference type="Proteomes" id="UP000319257">
    <property type="component" value="Unassembled WGS sequence"/>
</dbReference>
<feature type="region of interest" description="Disordered" evidence="2">
    <location>
        <begin position="292"/>
        <end position="338"/>
    </location>
</feature>
<feature type="region of interest" description="Disordered" evidence="2">
    <location>
        <begin position="1"/>
        <end position="22"/>
    </location>
</feature>
<proteinExistence type="predicted"/>
<gene>
    <name evidence="3" type="ORF">E0L32_011653</name>
</gene>
<feature type="coiled-coil region" evidence="1">
    <location>
        <begin position="49"/>
        <end position="130"/>
    </location>
</feature>
<name>A0A507BNU9_9PEZI</name>
<dbReference type="AlphaFoldDB" id="A0A507BNU9"/>